<dbReference type="Proteomes" id="UP000265703">
    <property type="component" value="Unassembled WGS sequence"/>
</dbReference>
<proteinExistence type="predicted"/>
<evidence type="ECO:0000313" key="2">
    <source>
        <dbReference type="Proteomes" id="UP000265703"/>
    </source>
</evidence>
<keyword evidence="2" id="KW-1185">Reference proteome</keyword>
<accession>A0A397SHX1</accession>
<name>A0A397SHX1_9GLOM</name>
<gene>
    <name evidence="1" type="ORF">C1645_742473</name>
</gene>
<reference evidence="1 2" key="1">
    <citation type="submission" date="2018-06" db="EMBL/GenBank/DDBJ databases">
        <title>Comparative genomics reveals the genomic features of Rhizophagus irregularis, R. cerebriforme, R. diaphanum and Gigaspora rosea, and their symbiotic lifestyle signature.</title>
        <authorList>
            <person name="Morin E."/>
            <person name="San Clemente H."/>
            <person name="Chen E.C.H."/>
            <person name="De La Providencia I."/>
            <person name="Hainaut M."/>
            <person name="Kuo A."/>
            <person name="Kohler A."/>
            <person name="Murat C."/>
            <person name="Tang N."/>
            <person name="Roy S."/>
            <person name="Loubradou J."/>
            <person name="Henrissat B."/>
            <person name="Grigoriev I.V."/>
            <person name="Corradi N."/>
            <person name="Roux C."/>
            <person name="Martin F.M."/>
        </authorList>
    </citation>
    <scope>NUCLEOTIDE SEQUENCE [LARGE SCALE GENOMIC DNA]</scope>
    <source>
        <strain evidence="1 2">DAOM 227022</strain>
    </source>
</reference>
<organism evidence="1 2">
    <name type="scientific">Glomus cerebriforme</name>
    <dbReference type="NCBI Taxonomy" id="658196"/>
    <lineage>
        <taxon>Eukaryota</taxon>
        <taxon>Fungi</taxon>
        <taxon>Fungi incertae sedis</taxon>
        <taxon>Mucoromycota</taxon>
        <taxon>Glomeromycotina</taxon>
        <taxon>Glomeromycetes</taxon>
        <taxon>Glomerales</taxon>
        <taxon>Glomeraceae</taxon>
        <taxon>Glomus</taxon>
    </lineage>
</organism>
<protein>
    <submittedName>
        <fullName evidence="1">Uncharacterized protein</fullName>
    </submittedName>
</protein>
<sequence length="187" mass="21780">MPEEQDVKIRKFLDINGATAALLRTIATLIHEKTKEQINELCKAQYMSNMIKDKNEIKQLQVQVETIIQQYRSKILTLYGQITHINKKLQLTITKKNTLKNAIGVEKVEILLKETGYYELKEYYEEMDESDCASITKNEHSNDESMANSLNDRFRNLAILPSMKAIGKRPERKELIEKKVYTKQEVL</sequence>
<evidence type="ECO:0000313" key="1">
    <source>
        <dbReference type="EMBL" id="RIA84236.1"/>
    </source>
</evidence>
<dbReference type="EMBL" id="QKYT01000507">
    <property type="protein sequence ID" value="RIA84236.1"/>
    <property type="molecule type" value="Genomic_DNA"/>
</dbReference>
<comment type="caution">
    <text evidence="1">The sequence shown here is derived from an EMBL/GenBank/DDBJ whole genome shotgun (WGS) entry which is preliminary data.</text>
</comment>
<dbReference type="AlphaFoldDB" id="A0A397SHX1"/>